<dbReference type="InterPro" id="IPR020991">
    <property type="entry name" value="Connector_podovirus"/>
</dbReference>
<proteinExistence type="predicted"/>
<name>E6VWE1_PSEA9</name>
<dbReference type="AlphaFoldDB" id="E6VWE1"/>
<comment type="subcellular location">
    <subcellularLocation>
        <location evidence="1">Virion</location>
    </subcellularLocation>
</comment>
<dbReference type="STRING" id="643562.Daes_0322"/>
<gene>
    <name evidence="5" type="ordered locus">Daes_0322</name>
</gene>
<evidence type="ECO:0000256" key="4">
    <source>
        <dbReference type="SAM" id="MobiDB-lite"/>
    </source>
</evidence>
<dbReference type="KEGG" id="das:Daes_0322"/>
<feature type="region of interest" description="Disordered" evidence="4">
    <location>
        <begin position="562"/>
        <end position="603"/>
    </location>
</feature>
<dbReference type="EMBL" id="CP002431">
    <property type="protein sequence ID" value="ADU61347.1"/>
    <property type="molecule type" value="Genomic_DNA"/>
</dbReference>
<dbReference type="Proteomes" id="UP000002191">
    <property type="component" value="Chromosome"/>
</dbReference>
<reference evidence="6" key="1">
    <citation type="submission" date="2010-12" db="EMBL/GenBank/DDBJ databases">
        <title>Complete sequence of Desulfovibrio aespoeensis Aspo-2.</title>
        <authorList>
            <consortium name="US DOE Joint Genome Institute"/>
            <person name="Lucas S."/>
            <person name="Copeland A."/>
            <person name="Lapidus A."/>
            <person name="Cheng J.-F."/>
            <person name="Goodwin L."/>
            <person name="Pitluck S."/>
            <person name="Chertkov O."/>
            <person name="Misra M."/>
            <person name="Detter J.C."/>
            <person name="Han C."/>
            <person name="Tapia R."/>
            <person name="Land M."/>
            <person name="Hauser L."/>
            <person name="Kyrpides N."/>
            <person name="Ivanova N."/>
            <person name="Ovchinnikova G."/>
            <person name="Pedersen K."/>
            <person name="Jagevall S."/>
            <person name="Hazen T."/>
            <person name="Woyke T."/>
        </authorList>
    </citation>
    <scope>NUCLEOTIDE SEQUENCE [LARGE SCALE GENOMIC DNA]</scope>
    <source>
        <strain evidence="6">ATCC 700646 / DSM 10631 / Aspo-2</strain>
    </source>
</reference>
<evidence type="ECO:0000313" key="6">
    <source>
        <dbReference type="Proteomes" id="UP000002191"/>
    </source>
</evidence>
<evidence type="ECO:0000256" key="3">
    <source>
        <dbReference type="ARBA" id="ARBA00023219"/>
    </source>
</evidence>
<accession>E6VWE1</accession>
<reference evidence="5 6" key="2">
    <citation type="journal article" date="2014" name="Genome Announc.">
        <title>Complete Genome Sequence of the Subsurface, Mesophilic Sulfate-Reducing Bacterium Desulfovibrio aespoeensis Aspo-2.</title>
        <authorList>
            <person name="Pedersen K."/>
            <person name="Bengtsson A."/>
            <person name="Edlund J."/>
            <person name="Rabe L."/>
            <person name="Hazen T."/>
            <person name="Chakraborty R."/>
            <person name="Goodwin L."/>
            <person name="Shapiro N."/>
        </authorList>
    </citation>
    <scope>NUCLEOTIDE SEQUENCE [LARGE SCALE GENOMIC DNA]</scope>
    <source>
        <strain evidence="6">ATCC 700646 / DSM 10631 / Aspo-2</strain>
    </source>
</reference>
<protein>
    <submittedName>
        <fullName evidence="5">Bacteriophage head-to-tail connecting protein</fullName>
    </submittedName>
</protein>
<evidence type="ECO:0000313" key="5">
    <source>
        <dbReference type="EMBL" id="ADU61347.1"/>
    </source>
</evidence>
<dbReference type="eggNOG" id="ENOG502Z7XJ">
    <property type="taxonomic scope" value="Bacteria"/>
</dbReference>
<keyword evidence="3" id="KW-0231">Viral genome packaging</keyword>
<organism evidence="5 6">
    <name type="scientific">Pseudodesulfovibrio aespoeensis (strain ATCC 700646 / DSM 10631 / Aspo-2)</name>
    <name type="common">Desulfovibrio aespoeensis</name>
    <dbReference type="NCBI Taxonomy" id="643562"/>
    <lineage>
        <taxon>Bacteria</taxon>
        <taxon>Pseudomonadati</taxon>
        <taxon>Thermodesulfobacteriota</taxon>
        <taxon>Desulfovibrionia</taxon>
        <taxon>Desulfovibrionales</taxon>
        <taxon>Desulfovibrionaceae</taxon>
    </lineage>
</organism>
<evidence type="ECO:0000256" key="1">
    <source>
        <dbReference type="ARBA" id="ARBA00004328"/>
    </source>
</evidence>
<dbReference type="OrthoDB" id="1666403at2"/>
<dbReference type="Pfam" id="PF12236">
    <property type="entry name" value="Head-tail_con"/>
    <property type="match status" value="1"/>
</dbReference>
<dbReference type="RefSeq" id="WP_013513284.1">
    <property type="nucleotide sequence ID" value="NC_014844.1"/>
</dbReference>
<dbReference type="HOGENOM" id="CLU_035407_0_0_7"/>
<evidence type="ECO:0000256" key="2">
    <source>
        <dbReference type="ARBA" id="ARBA00022612"/>
    </source>
</evidence>
<keyword evidence="2" id="KW-1188">Viral release from host cell</keyword>
<keyword evidence="6" id="KW-1185">Reference proteome</keyword>
<sequence length="603" mass="65297">MDAKELARSLQTRFKGLEEARQPWLAAWRELSDYMLPRKNSFTGIDPGSTRGRSGDERIFDSTPSHALELLASSLGGLLTNPAMPWFDIRARDPDQGDGAGVRTFLQQARERMIALFNTEDTGFQTNVHELYLDVALLGTAVMYVEADPDTVVRFCTRPLGEVYAAESARGAVDSVYRRYTLSARQTAREWGAACSGETRRKAEERPDDTVEILHAVFPRTDRDPYGVGAAHFPFASVYVETGAEHVLEESGYLEMPYLVPRWAKAAGETYGRGPGQTALSDTRVLNAMARTALMAAEKMSDPPLMVPDDGFLGPVHSGPGGLSYYRAGSPDRIEPLPVNVDLAATETMMQQRRESIRRIFLGDQLTPEGPAVTATEALIRQSEKMRVLGPVLGRLQAEFLSPLIRRVFRIMLRAGALPPFPQGFGPDDIEVRYTSPVARAQKEFEARGLSRTMEYLAPLVGASDPFGIMDNFDTDRAARHVAELFGTPSDYLRPEKDVAETRAAKGRATSGAQATQTAVQAAAQAAEIARTLAEAHTDRPSVLTDLWAALAGRAASRAGAASANTGSGMAESMASGLAQVMTPGQPAPANPAPADQEGSHVA</sequence>